<proteinExistence type="predicted"/>
<keyword evidence="4" id="KW-1185">Reference proteome</keyword>
<evidence type="ECO:0000256" key="2">
    <source>
        <dbReference type="SAM" id="SignalP"/>
    </source>
</evidence>
<protein>
    <submittedName>
        <fullName evidence="3">DUF4124 domain-containing protein</fullName>
    </submittedName>
</protein>
<organism evidence="3 4">
    <name type="scientific">Ottowia beijingensis</name>
    <dbReference type="NCBI Taxonomy" id="1207057"/>
    <lineage>
        <taxon>Bacteria</taxon>
        <taxon>Pseudomonadati</taxon>
        <taxon>Pseudomonadota</taxon>
        <taxon>Betaproteobacteria</taxon>
        <taxon>Burkholderiales</taxon>
        <taxon>Comamonadaceae</taxon>
        <taxon>Ottowia</taxon>
    </lineage>
</organism>
<comment type="caution">
    <text evidence="3">The sequence shown here is derived from an EMBL/GenBank/DDBJ whole genome shotgun (WGS) entry which is preliminary data.</text>
</comment>
<keyword evidence="2" id="KW-0732">Signal</keyword>
<feature type="coiled-coil region" evidence="1">
    <location>
        <begin position="133"/>
        <end position="167"/>
    </location>
</feature>
<evidence type="ECO:0000313" key="3">
    <source>
        <dbReference type="EMBL" id="NZA02216.1"/>
    </source>
</evidence>
<gene>
    <name evidence="3" type="ORF">H0I39_11505</name>
</gene>
<keyword evidence="1" id="KW-0175">Coiled coil</keyword>
<dbReference type="Proteomes" id="UP000589716">
    <property type="component" value="Unassembled WGS sequence"/>
</dbReference>
<feature type="signal peptide" evidence="2">
    <location>
        <begin position="1"/>
        <end position="30"/>
    </location>
</feature>
<feature type="chain" id="PRO_5032691637" evidence="2">
    <location>
        <begin position="31"/>
        <end position="231"/>
    </location>
</feature>
<evidence type="ECO:0000313" key="4">
    <source>
        <dbReference type="Proteomes" id="UP000589716"/>
    </source>
</evidence>
<dbReference type="RefSeq" id="WP_180550566.1">
    <property type="nucleotide sequence ID" value="NZ_JBHUEP010000005.1"/>
</dbReference>
<evidence type="ECO:0000256" key="1">
    <source>
        <dbReference type="SAM" id="Coils"/>
    </source>
</evidence>
<accession>A0A853IP33</accession>
<dbReference type="EMBL" id="JACCKX010000001">
    <property type="protein sequence ID" value="NZA02216.1"/>
    <property type="molecule type" value="Genomic_DNA"/>
</dbReference>
<name>A0A853IP33_9BURK</name>
<dbReference type="AlphaFoldDB" id="A0A853IP33"/>
<reference evidence="3 4" key="1">
    <citation type="submission" date="2020-07" db="EMBL/GenBank/DDBJ databases">
        <authorList>
            <person name="Maaloum M."/>
        </authorList>
    </citation>
    <scope>NUCLEOTIDE SEQUENCE [LARGE SCALE GENOMIC DNA]</scope>
    <source>
        <strain evidence="3 4">GCS-AN-3</strain>
    </source>
</reference>
<sequence length="231" mass="25525">MIFSARRFVVNALPAIGLAAAVLGGAPAWAQAGKQGAAGGIYTCIDAHGRRLTSDRPILSCIDREQRELNSSGTTRRVIPPTLTAAEREAREARERELAIERQRAQNIIRRDQALITRYPDKAAHDAGRAEALSQTQIVVDAAEARLAELAKERKALDDEMEFYRKDPSKAPAKVRRGIEDNAQAVEAQRRAIAGQQDERNRINARFDEEAARLQQLWQARADHAAGSAKR</sequence>